<dbReference type="STRING" id="1642647.PSM36_1515"/>
<reference evidence="2 3" key="1">
    <citation type="submission" date="2016-08" db="EMBL/GenBank/DDBJ databases">
        <authorList>
            <person name="Seilhamer J.J."/>
        </authorList>
    </citation>
    <scope>NUCLEOTIDE SEQUENCE [LARGE SCALE GENOMIC DNA]</scope>
    <source>
        <strain evidence="2">M3/6</strain>
    </source>
</reference>
<dbReference type="Gene3D" id="3.40.50.12780">
    <property type="entry name" value="N-terminal domain of ligase-like"/>
    <property type="match status" value="1"/>
</dbReference>
<dbReference type="InterPro" id="IPR045851">
    <property type="entry name" value="AMP-bd_C_sf"/>
</dbReference>
<dbReference type="Proteomes" id="UP000187464">
    <property type="component" value="Chromosome I"/>
</dbReference>
<dbReference type="RefSeq" id="WP_076930331.1">
    <property type="nucleotide sequence ID" value="NZ_LT605205.1"/>
</dbReference>
<gene>
    <name evidence="2" type="ORF">PSM36_1515</name>
</gene>
<dbReference type="Pfam" id="PF00501">
    <property type="entry name" value="AMP-binding"/>
    <property type="match status" value="1"/>
</dbReference>
<evidence type="ECO:0000313" key="2">
    <source>
        <dbReference type="EMBL" id="SCD20335.1"/>
    </source>
</evidence>
<dbReference type="PANTHER" id="PTHR24096:SF420">
    <property type="entry name" value="LONG-CHAIN-FATTY-ACID--COA LIGASE-RELATED"/>
    <property type="match status" value="1"/>
</dbReference>
<dbReference type="KEGG" id="psac:PSM36_1515"/>
<evidence type="ECO:0000313" key="3">
    <source>
        <dbReference type="Proteomes" id="UP000187464"/>
    </source>
</evidence>
<sequence>MIEQNFIKIYEESFKKNWDLPALTDYKGGNSYTYGQLAHEIAKLHLLFSELQIEKGDKISLVGKNHSSWSIVFMATITYGAVIVPILHEFNPESIEYIIDHSDSKLVFVSEAIWKSINKDNLKIPVFELSSFSLLKSNDESITEKVAKLEELFYRTYAGGFSRDDIRYADVSNEEVACLNYTSGTTGFSKGVMITANNFAGNVTYAGKLNLLFAGDRNLAFLPMAHVYGCAFDFLYALSAGVHTTLLGISPTPQNLIVALNEVKPHLIITVPLVFEKIYKKRILPVIEKPAVKMLLKVPGINKLILNKIKSSLTKTLGGNFREVIIGGAALNAEVEAFFYKIKFPFTVGYGMTECAPLISYDHHYDFIPTSCGSVLDKIMEARIDSPDPENIPGEIQVRGENVMKGYYKNPEATAAAFTADGWLKTGDQGIMKGKRLFIKGRIKSMLLSANGQNIYPEEIESQLNNLPYIAESLVIMRDTKLIAMVWPDIPAMKENNIPEKRLKEIMEENKGILNQSVAQYERISAIEIVDMEFEKTPKKTIKRFLYE</sequence>
<organism evidence="2 3">
    <name type="scientific">Proteiniphilum saccharofermentans</name>
    <dbReference type="NCBI Taxonomy" id="1642647"/>
    <lineage>
        <taxon>Bacteria</taxon>
        <taxon>Pseudomonadati</taxon>
        <taxon>Bacteroidota</taxon>
        <taxon>Bacteroidia</taxon>
        <taxon>Bacteroidales</taxon>
        <taxon>Dysgonomonadaceae</taxon>
        <taxon>Proteiniphilum</taxon>
    </lineage>
</organism>
<dbReference type="SUPFAM" id="SSF56801">
    <property type="entry name" value="Acetyl-CoA synthetase-like"/>
    <property type="match status" value="1"/>
</dbReference>
<dbReference type="PROSITE" id="PS00455">
    <property type="entry name" value="AMP_BINDING"/>
    <property type="match status" value="1"/>
</dbReference>
<evidence type="ECO:0000259" key="1">
    <source>
        <dbReference type="Pfam" id="PF00501"/>
    </source>
</evidence>
<dbReference type="InterPro" id="IPR042099">
    <property type="entry name" value="ANL_N_sf"/>
</dbReference>
<dbReference type="AlphaFoldDB" id="A0A1R3T8Q8"/>
<accession>A0A1R3T8Q8</accession>
<dbReference type="InterPro" id="IPR020845">
    <property type="entry name" value="AMP-binding_CS"/>
</dbReference>
<proteinExistence type="predicted"/>
<keyword evidence="3" id="KW-1185">Reference proteome</keyword>
<dbReference type="Gene3D" id="3.30.300.30">
    <property type="match status" value="1"/>
</dbReference>
<dbReference type="InterPro" id="IPR000873">
    <property type="entry name" value="AMP-dep_synth/lig_dom"/>
</dbReference>
<name>A0A1R3T8Q8_9BACT</name>
<dbReference type="EMBL" id="LT605205">
    <property type="protein sequence ID" value="SCD20335.1"/>
    <property type="molecule type" value="Genomic_DNA"/>
</dbReference>
<dbReference type="PANTHER" id="PTHR24096">
    <property type="entry name" value="LONG-CHAIN-FATTY-ACID--COA LIGASE"/>
    <property type="match status" value="1"/>
</dbReference>
<protein>
    <submittedName>
        <fullName evidence="2">Long-chain acyl-CoA synthetase</fullName>
    </submittedName>
</protein>
<feature type="domain" description="AMP-dependent synthetase/ligase" evidence="1">
    <location>
        <begin position="11"/>
        <end position="408"/>
    </location>
</feature>
<dbReference type="GO" id="GO:0016405">
    <property type="term" value="F:CoA-ligase activity"/>
    <property type="evidence" value="ECO:0007669"/>
    <property type="project" value="TreeGrafter"/>
</dbReference>